<feature type="compositionally biased region" description="Polar residues" evidence="1">
    <location>
        <begin position="1"/>
        <end position="11"/>
    </location>
</feature>
<feature type="transmembrane region" description="Helical" evidence="2">
    <location>
        <begin position="55"/>
        <end position="76"/>
    </location>
</feature>
<accession>A0A0S7BCW4</accession>
<dbReference type="Gene3D" id="2.60.40.10">
    <property type="entry name" value="Immunoglobulins"/>
    <property type="match status" value="1"/>
</dbReference>
<keyword evidence="2" id="KW-0812">Transmembrane</keyword>
<dbReference type="InterPro" id="IPR008964">
    <property type="entry name" value="Invasin/intimin_cell_adhesion"/>
</dbReference>
<keyword evidence="2" id="KW-1133">Transmembrane helix</keyword>
<keyword evidence="2" id="KW-0472">Membrane</keyword>
<evidence type="ECO:0000313" key="4">
    <source>
        <dbReference type="Proteomes" id="UP000055060"/>
    </source>
</evidence>
<organism evidence="3">
    <name type="scientific">Longilinea arvoryzae</name>
    <dbReference type="NCBI Taxonomy" id="360412"/>
    <lineage>
        <taxon>Bacteria</taxon>
        <taxon>Bacillati</taxon>
        <taxon>Chloroflexota</taxon>
        <taxon>Anaerolineae</taxon>
        <taxon>Anaerolineales</taxon>
        <taxon>Anaerolineaceae</taxon>
        <taxon>Longilinea</taxon>
    </lineage>
</organism>
<gene>
    <name evidence="3" type="ORF">LARV_00932</name>
</gene>
<feature type="region of interest" description="Disordered" evidence="1">
    <location>
        <begin position="1"/>
        <end position="20"/>
    </location>
</feature>
<dbReference type="AlphaFoldDB" id="A0A0S7BCW4"/>
<evidence type="ECO:0000313" key="3">
    <source>
        <dbReference type="EMBL" id="GAP13181.1"/>
    </source>
</evidence>
<dbReference type="RefSeq" id="WP_075072532.1">
    <property type="nucleotide sequence ID" value="NZ_DF967972.1"/>
</dbReference>
<keyword evidence="4" id="KW-1185">Reference proteome</keyword>
<name>A0A0S7BCW4_9CHLR</name>
<sequence length="415" mass="45744">MSRRNQQQASGHSGMGSTIMDLRNRGDEKQYRENLILLNDRGSKNAEQAWKRQRLILVVSTSLLGLILVGLVLLLFSVRQVSNDFHVFINRINTPQPVVTTPAVEEEVQPTSLPPTDIVTPEPEIKVEWSAPTNEYFVNLSTSLEVTVKQGEQGKTGVNVSVSVDNSTGLELTATNFSTDTSGKAIISFIPRQPGDYILTATVGDQSQRLLVHVNILDSDEDGVSDDQEELWGSDPFINNIFSVKAPNGLKIRSFSSPDLQLALLPDNMEVFFIPDKQSSNPQFSWLFIKLSYEAGLMDIENRLAKGAELSIFSQEDKKITLYRQIECRPAESFDYSQLDLLDCLIVQPENGKYVIWLFGAASPEFLASVNQVLTTGVPAVTTIPPVSTPGPTATTFIMMENTPEPTAGNIVPVP</sequence>
<dbReference type="SUPFAM" id="SSF49373">
    <property type="entry name" value="Invasin/intimin cell-adhesion fragments"/>
    <property type="match status" value="1"/>
</dbReference>
<dbReference type="InterPro" id="IPR013783">
    <property type="entry name" value="Ig-like_fold"/>
</dbReference>
<proteinExistence type="predicted"/>
<protein>
    <submittedName>
        <fullName evidence="3">Uncharacterized protein</fullName>
    </submittedName>
</protein>
<evidence type="ECO:0000256" key="1">
    <source>
        <dbReference type="SAM" id="MobiDB-lite"/>
    </source>
</evidence>
<dbReference type="EMBL" id="DF967972">
    <property type="protein sequence ID" value="GAP13181.1"/>
    <property type="molecule type" value="Genomic_DNA"/>
</dbReference>
<evidence type="ECO:0000256" key="2">
    <source>
        <dbReference type="SAM" id="Phobius"/>
    </source>
</evidence>
<reference evidence="3" key="1">
    <citation type="submission" date="2015-07" db="EMBL/GenBank/DDBJ databases">
        <title>Draft Genome Sequences of Anaerolinea thermolimosa IMO-1, Bellilinea caldifistulae GOMI-1, Leptolinea tardivitalis YMTK-2, Levilinea saccharolytica KIBI-1,Longilinea arvoryzae KOME-1, Previously Described as Members of the Anaerolineaceae (Chloroflexi).</title>
        <authorList>
            <person name="Sekiguchi Y."/>
            <person name="Ohashi A."/>
            <person name="Matsuura N."/>
            <person name="Tourlousse M.D."/>
        </authorList>
    </citation>
    <scope>NUCLEOTIDE SEQUENCE [LARGE SCALE GENOMIC DNA]</scope>
    <source>
        <strain evidence="3">KOME-1</strain>
    </source>
</reference>
<dbReference type="Proteomes" id="UP000055060">
    <property type="component" value="Unassembled WGS sequence"/>
</dbReference>
<dbReference type="STRING" id="360412.LARV_00932"/>